<protein>
    <submittedName>
        <fullName evidence="1">Uncharacterized protein</fullName>
    </submittedName>
</protein>
<dbReference type="HOGENOM" id="CLU_2936051_0_0_5"/>
<gene>
    <name evidence="1" type="ordered locus">B488_12740</name>
</gene>
<keyword evidence="2" id="KW-1185">Reference proteome</keyword>
<dbReference type="KEGG" id="lcc:B488_12740"/>
<evidence type="ECO:0000313" key="2">
    <source>
        <dbReference type="Proteomes" id="UP000010799"/>
    </source>
</evidence>
<sequence>MNYLTYQVYLPASSNFSYKSFRGVLDPEVSLIESGLKIYSEMMKNFTAYFINSFLSKVRE</sequence>
<dbReference type="Proteomes" id="UP000010799">
    <property type="component" value="Chromosome"/>
</dbReference>
<reference evidence="1 2" key="1">
    <citation type="journal article" date="2012" name="Stand. Genomic Sci.">
        <title>Complete genome sequence of Liberibacter crescens BT-1.</title>
        <authorList>
            <person name="Leonard M.T."/>
            <person name="Fagen J.R."/>
            <person name="Davis-Richardson A.G."/>
            <person name="Davis M.J."/>
            <person name="Triplett E.W."/>
        </authorList>
    </citation>
    <scope>NUCLEOTIDE SEQUENCE [LARGE SCALE GENOMIC DNA]</scope>
    <source>
        <strain evidence="1 2">BT-1</strain>
    </source>
</reference>
<organism evidence="1 2">
    <name type="scientific">Liberibacter crescens (strain BT-1)</name>
    <dbReference type="NCBI Taxonomy" id="1215343"/>
    <lineage>
        <taxon>Bacteria</taxon>
        <taxon>Pseudomonadati</taxon>
        <taxon>Pseudomonadota</taxon>
        <taxon>Alphaproteobacteria</taxon>
        <taxon>Hyphomicrobiales</taxon>
        <taxon>Rhizobiaceae</taxon>
        <taxon>Liberibacter</taxon>
    </lineage>
</organism>
<accession>L0EY06</accession>
<evidence type="ECO:0000313" key="1">
    <source>
        <dbReference type="EMBL" id="AGA65266.1"/>
    </source>
</evidence>
<dbReference type="PATRIC" id="fig|1215343.11.peg.1315"/>
<proteinExistence type="predicted"/>
<dbReference type="EMBL" id="CP003789">
    <property type="protein sequence ID" value="AGA65266.1"/>
    <property type="molecule type" value="Genomic_DNA"/>
</dbReference>
<name>L0EY06_LIBCB</name>
<dbReference type="AlphaFoldDB" id="L0EY06"/>